<sequence>MKMYDVDPFMTDSTSPSSTTTITTINEHFNNLIYLHIDAPLEKQLRLQPILQRCLNLQYFIGMSTENYDTTRDYRIDYSNALVASEELLSWCPKLICFKSNGSYDHDISKNSILQSISTVNSNNGLKHLSLRENSRDNQMISFLTSNSDTIEHLELMGSRFESNTYYPGWDSLFSSPTFRMAQLRTLVCEYIAFSSTSLVALLNQAPTIHSLTLNRVEQLILDRFSVKSLHVLPYLRCLHLEFITFRDAYASALFFERFPALEKLVARESILTLKKMTDFSSLEKLKHLELGNIEWQYDEDEDENHNTNPNSNDDNSIYSIVPSGLFASLASIPSKRSCLETIDLVGISGLTLKHLIVMADIPTIKFLDVELDDLLDEENEEETLLFVTKLQVNTMIEKLTLRYIAYLPPYSIIEAISELPYLKELYLESPAVSLPSASTVDELIDVSRILPLISNNKLEKITLENAIGNRVRPRVAINDMISDHGLLWCSKPCFTRINDDGLYLEDIILERYCK</sequence>
<proteinExistence type="predicted"/>
<comment type="caution">
    <text evidence="1">The sequence shown here is derived from an EMBL/GenBank/DDBJ whole genome shotgun (WGS) entry which is preliminary data.</text>
</comment>
<dbReference type="SUPFAM" id="SSF52047">
    <property type="entry name" value="RNI-like"/>
    <property type="match status" value="1"/>
</dbReference>
<dbReference type="EMBL" id="JAIXMP010000008">
    <property type="protein sequence ID" value="KAI9268989.1"/>
    <property type="molecule type" value="Genomic_DNA"/>
</dbReference>
<dbReference type="Proteomes" id="UP001209540">
    <property type="component" value="Unassembled WGS sequence"/>
</dbReference>
<reference evidence="1" key="1">
    <citation type="journal article" date="2022" name="IScience">
        <title>Evolution of zygomycete secretomes and the origins of terrestrial fungal ecologies.</title>
        <authorList>
            <person name="Chang Y."/>
            <person name="Wang Y."/>
            <person name="Mondo S."/>
            <person name="Ahrendt S."/>
            <person name="Andreopoulos W."/>
            <person name="Barry K."/>
            <person name="Beard J."/>
            <person name="Benny G.L."/>
            <person name="Blankenship S."/>
            <person name="Bonito G."/>
            <person name="Cuomo C."/>
            <person name="Desiro A."/>
            <person name="Gervers K.A."/>
            <person name="Hundley H."/>
            <person name="Kuo A."/>
            <person name="LaButti K."/>
            <person name="Lang B.F."/>
            <person name="Lipzen A."/>
            <person name="O'Donnell K."/>
            <person name="Pangilinan J."/>
            <person name="Reynolds N."/>
            <person name="Sandor L."/>
            <person name="Smith M.E."/>
            <person name="Tsang A."/>
            <person name="Grigoriev I.V."/>
            <person name="Stajich J.E."/>
            <person name="Spatafora J.W."/>
        </authorList>
    </citation>
    <scope>NUCLEOTIDE SEQUENCE</scope>
    <source>
        <strain evidence="1">RSA 2281</strain>
    </source>
</reference>
<protein>
    <submittedName>
        <fullName evidence="1">Uncharacterized protein</fullName>
    </submittedName>
</protein>
<evidence type="ECO:0000313" key="2">
    <source>
        <dbReference type="Proteomes" id="UP001209540"/>
    </source>
</evidence>
<name>A0AAD5KFE4_9FUNG</name>
<keyword evidence="2" id="KW-1185">Reference proteome</keyword>
<reference evidence="1" key="2">
    <citation type="submission" date="2023-02" db="EMBL/GenBank/DDBJ databases">
        <authorList>
            <consortium name="DOE Joint Genome Institute"/>
            <person name="Mondo S.J."/>
            <person name="Chang Y."/>
            <person name="Wang Y."/>
            <person name="Ahrendt S."/>
            <person name="Andreopoulos W."/>
            <person name="Barry K."/>
            <person name="Beard J."/>
            <person name="Benny G.L."/>
            <person name="Blankenship S."/>
            <person name="Bonito G."/>
            <person name="Cuomo C."/>
            <person name="Desiro A."/>
            <person name="Gervers K.A."/>
            <person name="Hundley H."/>
            <person name="Kuo A."/>
            <person name="LaButti K."/>
            <person name="Lang B.F."/>
            <person name="Lipzen A."/>
            <person name="O'Donnell K."/>
            <person name="Pangilinan J."/>
            <person name="Reynolds N."/>
            <person name="Sandor L."/>
            <person name="Smith M.W."/>
            <person name="Tsang A."/>
            <person name="Grigoriev I.V."/>
            <person name="Stajich J.E."/>
            <person name="Spatafora J.W."/>
        </authorList>
    </citation>
    <scope>NUCLEOTIDE SEQUENCE</scope>
    <source>
        <strain evidence="1">RSA 2281</strain>
    </source>
</reference>
<dbReference type="Gene3D" id="3.80.10.10">
    <property type="entry name" value="Ribonuclease Inhibitor"/>
    <property type="match status" value="2"/>
</dbReference>
<gene>
    <name evidence="1" type="ORF">BDA99DRAFT_338996</name>
</gene>
<accession>A0AAD5KFE4</accession>
<evidence type="ECO:0000313" key="1">
    <source>
        <dbReference type="EMBL" id="KAI9268989.1"/>
    </source>
</evidence>
<dbReference type="InterPro" id="IPR032675">
    <property type="entry name" value="LRR_dom_sf"/>
</dbReference>
<organism evidence="1 2">
    <name type="scientific">Phascolomyces articulosus</name>
    <dbReference type="NCBI Taxonomy" id="60185"/>
    <lineage>
        <taxon>Eukaryota</taxon>
        <taxon>Fungi</taxon>
        <taxon>Fungi incertae sedis</taxon>
        <taxon>Mucoromycota</taxon>
        <taxon>Mucoromycotina</taxon>
        <taxon>Mucoromycetes</taxon>
        <taxon>Mucorales</taxon>
        <taxon>Lichtheimiaceae</taxon>
        <taxon>Phascolomyces</taxon>
    </lineage>
</organism>
<dbReference type="AlphaFoldDB" id="A0AAD5KFE4"/>